<dbReference type="GO" id="GO:0006048">
    <property type="term" value="P:UDP-N-acetylglucosamine biosynthetic process"/>
    <property type="evidence" value="ECO:0007669"/>
    <property type="project" value="UniProtKB-UniRule"/>
</dbReference>
<evidence type="ECO:0000259" key="9">
    <source>
        <dbReference type="PROSITE" id="PS51186"/>
    </source>
</evidence>
<feature type="domain" description="N-acetyltransferase" evidence="9">
    <location>
        <begin position="21"/>
        <end position="163"/>
    </location>
</feature>
<evidence type="ECO:0000256" key="3">
    <source>
        <dbReference type="ARBA" id="ARBA00012703"/>
    </source>
</evidence>
<comment type="pathway">
    <text evidence="1 8">Nucleotide-sugar biosynthesis; UDP-N-acetyl-alpha-D-glucosamine biosynthesis; N-acetyl-alpha-D-glucosamine 1-phosphate from alpha-D-glucosamine 6-phosphate (route I): step 1/2.</text>
</comment>
<dbReference type="GO" id="GO:0004343">
    <property type="term" value="F:glucosamine 6-phosphate N-acetyltransferase activity"/>
    <property type="evidence" value="ECO:0007669"/>
    <property type="project" value="UniProtKB-UniRule"/>
</dbReference>
<dbReference type="EC" id="2.3.1.4" evidence="3 8"/>
<evidence type="ECO:0000313" key="10">
    <source>
        <dbReference type="EMBL" id="GMG44101.1"/>
    </source>
</evidence>
<keyword evidence="4 8" id="KW-0808">Transferase</keyword>
<evidence type="ECO:0000256" key="8">
    <source>
        <dbReference type="RuleBase" id="RU365086"/>
    </source>
</evidence>
<evidence type="ECO:0000313" key="11">
    <source>
        <dbReference type="Proteomes" id="UP001165063"/>
    </source>
</evidence>
<dbReference type="PROSITE" id="PS51186">
    <property type="entry name" value="GNAT"/>
    <property type="match status" value="1"/>
</dbReference>
<sequence length="163" mass="17972">MTISQTGKSNERPAAKLPEGYTIRPIETDDYERGVLKTLATLTTVGEISKPEFANVIKEWASHGDTYTTLVIVDGQDQVVGVGSIIIELKLIHACAKIGHIEDISIRGDQQGKKLGLLLIQSLTKIGEEKGCYKVILDCDPKNKGFYEKCGYQQAGLEMDIRF</sequence>
<dbReference type="AlphaFoldDB" id="A0A9W6Z231"/>
<dbReference type="OrthoDB" id="10039976at2759"/>
<comment type="similarity">
    <text evidence="2 8">Belongs to the acetyltransferase family. GNA1 subfamily.</text>
</comment>
<evidence type="ECO:0000256" key="5">
    <source>
        <dbReference type="ARBA" id="ARBA00023315"/>
    </source>
</evidence>
<dbReference type="FunFam" id="3.40.630.30:FF:000136">
    <property type="entry name" value="Glucosamine 6-phosphate N-acetyltransferase"/>
    <property type="match status" value="1"/>
</dbReference>
<evidence type="ECO:0000256" key="1">
    <source>
        <dbReference type="ARBA" id="ARBA00004832"/>
    </source>
</evidence>
<dbReference type="PANTHER" id="PTHR13355:SF11">
    <property type="entry name" value="GLUCOSAMINE 6-PHOSPHATE N-ACETYLTRANSFERASE"/>
    <property type="match status" value="1"/>
</dbReference>
<dbReference type="Proteomes" id="UP001165063">
    <property type="component" value="Unassembled WGS sequence"/>
</dbReference>
<comment type="catalytic activity">
    <reaction evidence="6 8">
        <text>D-glucosamine 6-phosphate + acetyl-CoA = N-acetyl-D-glucosamine 6-phosphate + CoA + H(+)</text>
        <dbReference type="Rhea" id="RHEA:10292"/>
        <dbReference type="ChEBI" id="CHEBI:15378"/>
        <dbReference type="ChEBI" id="CHEBI:57287"/>
        <dbReference type="ChEBI" id="CHEBI:57288"/>
        <dbReference type="ChEBI" id="CHEBI:57513"/>
        <dbReference type="ChEBI" id="CHEBI:58725"/>
        <dbReference type="EC" id="2.3.1.4"/>
    </reaction>
</comment>
<keyword evidence="5 8" id="KW-0012">Acyltransferase</keyword>
<reference evidence="10" key="1">
    <citation type="submission" date="2023-04" db="EMBL/GenBank/DDBJ databases">
        <title>Ambrosiozyma monospora NBRC 1965.</title>
        <authorList>
            <person name="Ichikawa N."/>
            <person name="Sato H."/>
            <person name="Tonouchi N."/>
        </authorList>
    </citation>
    <scope>NUCLEOTIDE SEQUENCE</scope>
    <source>
        <strain evidence="10">NBRC 1965</strain>
    </source>
</reference>
<dbReference type="Gene3D" id="3.40.630.30">
    <property type="match status" value="1"/>
</dbReference>
<name>A0A9W6Z231_AMBMO</name>
<evidence type="ECO:0000256" key="7">
    <source>
        <dbReference type="ARBA" id="ARBA00069869"/>
    </source>
</evidence>
<dbReference type="InterPro" id="IPR016181">
    <property type="entry name" value="Acyl_CoA_acyltransferase"/>
</dbReference>
<proteinExistence type="inferred from homology"/>
<dbReference type="PANTHER" id="PTHR13355">
    <property type="entry name" value="GLUCOSAMINE 6-PHOSPHATE N-ACETYLTRANSFERASE"/>
    <property type="match status" value="1"/>
</dbReference>
<dbReference type="InterPro" id="IPR039143">
    <property type="entry name" value="GNPNAT1-like"/>
</dbReference>
<gene>
    <name evidence="10" type="ORF">Amon01_000671200</name>
</gene>
<dbReference type="EMBL" id="BSXU01004437">
    <property type="protein sequence ID" value="GMG44101.1"/>
    <property type="molecule type" value="Genomic_DNA"/>
</dbReference>
<keyword evidence="11" id="KW-1185">Reference proteome</keyword>
<evidence type="ECO:0000256" key="6">
    <source>
        <dbReference type="ARBA" id="ARBA00048964"/>
    </source>
</evidence>
<comment type="caution">
    <text evidence="10">The sequence shown here is derived from an EMBL/GenBank/DDBJ whole genome shotgun (WGS) entry which is preliminary data.</text>
</comment>
<organism evidence="10 11">
    <name type="scientific">Ambrosiozyma monospora</name>
    <name type="common">Yeast</name>
    <name type="synonym">Endomycopsis monosporus</name>
    <dbReference type="NCBI Taxonomy" id="43982"/>
    <lineage>
        <taxon>Eukaryota</taxon>
        <taxon>Fungi</taxon>
        <taxon>Dikarya</taxon>
        <taxon>Ascomycota</taxon>
        <taxon>Saccharomycotina</taxon>
        <taxon>Pichiomycetes</taxon>
        <taxon>Pichiales</taxon>
        <taxon>Pichiaceae</taxon>
        <taxon>Ambrosiozyma</taxon>
    </lineage>
</organism>
<evidence type="ECO:0000256" key="4">
    <source>
        <dbReference type="ARBA" id="ARBA00022679"/>
    </source>
</evidence>
<dbReference type="CDD" id="cd04301">
    <property type="entry name" value="NAT_SF"/>
    <property type="match status" value="1"/>
</dbReference>
<dbReference type="InterPro" id="IPR000182">
    <property type="entry name" value="GNAT_dom"/>
</dbReference>
<accession>A0A9W6Z231</accession>
<dbReference type="SUPFAM" id="SSF55729">
    <property type="entry name" value="Acyl-CoA N-acyltransferases (Nat)"/>
    <property type="match status" value="1"/>
</dbReference>
<dbReference type="Pfam" id="PF00583">
    <property type="entry name" value="Acetyltransf_1"/>
    <property type="match status" value="1"/>
</dbReference>
<evidence type="ECO:0000256" key="2">
    <source>
        <dbReference type="ARBA" id="ARBA00006048"/>
    </source>
</evidence>
<protein>
    <recommendedName>
        <fullName evidence="7 8">Glucosamine 6-phosphate N-acetyltransferase</fullName>
        <ecNumber evidence="3 8">2.3.1.4</ecNumber>
    </recommendedName>
</protein>